<dbReference type="InterPro" id="IPR011990">
    <property type="entry name" value="TPR-like_helical_dom_sf"/>
</dbReference>
<dbReference type="Gene3D" id="1.25.40.390">
    <property type="match status" value="1"/>
</dbReference>
<evidence type="ECO:0000256" key="5">
    <source>
        <dbReference type="ARBA" id="ARBA00023237"/>
    </source>
</evidence>
<sequence length="511" mass="57958">MKKTIYILVTALLILGVNGCSDDFLSASSTEKQEAGAPAYEGAILANLASAYQIMLFDSYANQNYSSIPLMSDLRSDDIFKGGGDAGDQHQLYLLSLYTITPQQSLDGLWSIFYTGIARSNNAISACENAVDVDEDKLNQYKAEAHYLRAYYTHWLWKFWGNVPYFEEPLTEAPYMTRQYTADEVYAEIMEDIDVATTDGWLDMNSTGSDLGRVNKATALMLKARVVMYQKDQSRYAEVTADMAEIINSNEFELFEDFADMWLDQNEFCKESIFEVNHLPEGKTWDNGWQGYGTNLPAFISPSELALEGPDVLGKFKGGWGFGPVRQTTWDIYEEGDSRREGSINRFSPDNYSARFQDTGLFMAKYAARMGYNPQGDVDLNYANNFRLFRYAETLLNYAEMIVMHGQSPVGSLTAQAALDMIRERAFGTSNPIPATADNIKLERRREFVGEGMRFWDIVRWGDTSILTENLPEYNSVRTWNDNWKYLPIPQSEIDRTAGTEFALQQNPGYN</sequence>
<evidence type="ECO:0000256" key="2">
    <source>
        <dbReference type="ARBA" id="ARBA00006275"/>
    </source>
</evidence>
<gene>
    <name evidence="9" type="ORF">ING2E5B_2199</name>
</gene>
<dbReference type="SUPFAM" id="SSF48452">
    <property type="entry name" value="TPR-like"/>
    <property type="match status" value="1"/>
</dbReference>
<keyword evidence="4" id="KW-0472">Membrane</keyword>
<dbReference type="PATRIC" id="fig|1562970.3.peg.2173"/>
<name>A0A098C4T2_9BACT</name>
<dbReference type="InterPro" id="IPR012944">
    <property type="entry name" value="SusD_RagB_dom"/>
</dbReference>
<dbReference type="HOGENOM" id="CLU_015553_1_3_10"/>
<dbReference type="InterPro" id="IPR033985">
    <property type="entry name" value="SusD-like_N"/>
</dbReference>
<protein>
    <submittedName>
        <fullName evidence="9">RagB/SusD domain-containing protein</fullName>
    </submittedName>
</protein>
<proteinExistence type="inferred from homology"/>
<accession>A0A098C4T2</accession>
<evidence type="ECO:0000256" key="6">
    <source>
        <dbReference type="SAM" id="SignalP"/>
    </source>
</evidence>
<keyword evidence="5" id="KW-0998">Cell outer membrane</keyword>
<comment type="similarity">
    <text evidence="2">Belongs to the SusD family.</text>
</comment>
<organism evidence="9 10">
    <name type="scientific">Fermentimonas caenicola</name>
    <dbReference type="NCBI Taxonomy" id="1562970"/>
    <lineage>
        <taxon>Bacteria</taxon>
        <taxon>Pseudomonadati</taxon>
        <taxon>Bacteroidota</taxon>
        <taxon>Bacteroidia</taxon>
        <taxon>Bacteroidales</taxon>
        <taxon>Dysgonomonadaceae</taxon>
        <taxon>Fermentimonas</taxon>
    </lineage>
</organism>
<dbReference type="GO" id="GO:0009279">
    <property type="term" value="C:cell outer membrane"/>
    <property type="evidence" value="ECO:0007669"/>
    <property type="project" value="UniProtKB-SubCell"/>
</dbReference>
<feature type="domain" description="RagB/SusD" evidence="7">
    <location>
        <begin position="341"/>
        <end position="510"/>
    </location>
</feature>
<evidence type="ECO:0000256" key="4">
    <source>
        <dbReference type="ARBA" id="ARBA00023136"/>
    </source>
</evidence>
<dbReference type="Pfam" id="PF07980">
    <property type="entry name" value="SusD_RagB"/>
    <property type="match status" value="1"/>
</dbReference>
<dbReference type="AlphaFoldDB" id="A0A098C4T2"/>
<evidence type="ECO:0000313" key="10">
    <source>
        <dbReference type="Proteomes" id="UP000032417"/>
    </source>
</evidence>
<dbReference type="OrthoDB" id="617686at2"/>
<feature type="chain" id="PRO_5001933071" evidence="6">
    <location>
        <begin position="23"/>
        <end position="511"/>
    </location>
</feature>
<dbReference type="KEGG" id="pbt:ING2E5B_2199"/>
<evidence type="ECO:0000313" key="9">
    <source>
        <dbReference type="EMBL" id="CEA16927.1"/>
    </source>
</evidence>
<reference evidence="9 10" key="1">
    <citation type="submission" date="2014-08" db="EMBL/GenBank/DDBJ databases">
        <authorList>
            <person name="Wibberg D."/>
        </authorList>
    </citation>
    <scope>NUCLEOTIDE SEQUENCE [LARGE SCALE GENOMIC DNA]</scope>
    <source>
        <strain evidence="10">ING2-E5B</strain>
    </source>
</reference>
<dbReference type="Pfam" id="PF14322">
    <property type="entry name" value="SusD-like_3"/>
    <property type="match status" value="1"/>
</dbReference>
<keyword evidence="10" id="KW-1185">Reference proteome</keyword>
<feature type="signal peptide" evidence="6">
    <location>
        <begin position="1"/>
        <end position="22"/>
    </location>
</feature>
<evidence type="ECO:0000256" key="1">
    <source>
        <dbReference type="ARBA" id="ARBA00004442"/>
    </source>
</evidence>
<evidence type="ECO:0000256" key="3">
    <source>
        <dbReference type="ARBA" id="ARBA00022729"/>
    </source>
</evidence>
<dbReference type="EMBL" id="LN515532">
    <property type="protein sequence ID" value="CEA16927.1"/>
    <property type="molecule type" value="Genomic_DNA"/>
</dbReference>
<dbReference type="Proteomes" id="UP000032417">
    <property type="component" value="Chromosome 1"/>
</dbReference>
<keyword evidence="3 6" id="KW-0732">Signal</keyword>
<comment type="subcellular location">
    <subcellularLocation>
        <location evidence="1">Cell outer membrane</location>
    </subcellularLocation>
</comment>
<feature type="domain" description="SusD-like N-terminal" evidence="8">
    <location>
        <begin position="98"/>
        <end position="198"/>
    </location>
</feature>
<evidence type="ECO:0000259" key="8">
    <source>
        <dbReference type="Pfam" id="PF14322"/>
    </source>
</evidence>
<evidence type="ECO:0000259" key="7">
    <source>
        <dbReference type="Pfam" id="PF07980"/>
    </source>
</evidence>
<dbReference type="STRING" id="1562970.ING2E5B_2199"/>